<evidence type="ECO:0000256" key="3">
    <source>
        <dbReference type="ARBA" id="ARBA00023002"/>
    </source>
</evidence>
<dbReference type="GO" id="GO:0004325">
    <property type="term" value="F:ferrochelatase activity"/>
    <property type="evidence" value="ECO:0007669"/>
    <property type="project" value="InterPro"/>
</dbReference>
<comment type="pathway">
    <text evidence="1">Porphyrin-containing compound metabolism; siroheme biosynthesis; sirohydrochlorin from precorrin-2: step 1/1.</text>
</comment>
<dbReference type="InterPro" id="IPR037115">
    <property type="entry name" value="Sirohaem_synt_dimer_dom_sf"/>
</dbReference>
<sequence>MALFPLFANLSGREVLVIGGGEVAARKIEALLQAGARVEVHAHALHETLQQWLDEGRLSRREGAFDPDWIDQAWLLIAATDDHAFNRRLADEAGRRKRLANIVDDAALSSFQIPALVDRAPLQVAISSGGAAPMLARRLRERLESQLDPSLGELASLFERHRDAIRQALPQLPQRRRWFDQVLDGPVPGLLERGESEQAEQSFRSALQHSDAVSRTGSVLLVGTGSGDVGQLTLRALRALNQADVLLYGPAVAAAVLVLARRDAPRRPLPADAEQQWQLLLRHVEAGDCVVCLQPGDAYRTAPGDALAWRLAGHRIAHEVIAGLSP</sequence>
<dbReference type="Pfam" id="PF00590">
    <property type="entry name" value="TP_methylase"/>
    <property type="match status" value="1"/>
</dbReference>
<dbReference type="PATRIC" id="fig|84531.8.peg.2862"/>
<dbReference type="InterPro" id="IPR006367">
    <property type="entry name" value="Sirohaem_synthase_N"/>
</dbReference>
<evidence type="ECO:0000256" key="1">
    <source>
        <dbReference type="ARBA" id="ARBA00005010"/>
    </source>
</evidence>
<dbReference type="InterPro" id="IPR028281">
    <property type="entry name" value="Sirohaem_synthase_central"/>
</dbReference>
<dbReference type="SUPFAM" id="SSF75615">
    <property type="entry name" value="Siroheme synthase middle domains-like"/>
    <property type="match status" value="1"/>
</dbReference>
<dbReference type="Gene3D" id="1.10.8.210">
    <property type="entry name" value="Sirohaem synthase, dimerisation domain"/>
    <property type="match status" value="1"/>
</dbReference>
<dbReference type="GO" id="GO:0019354">
    <property type="term" value="P:siroheme biosynthetic process"/>
    <property type="evidence" value="ECO:0007669"/>
    <property type="project" value="UniProtKB-UniPathway"/>
</dbReference>
<keyword evidence="5" id="KW-0627">Porphyrin biosynthesis</keyword>
<proteinExistence type="predicted"/>
<dbReference type="Gene3D" id="3.40.50.720">
    <property type="entry name" value="NAD(P)-binding Rossmann-like Domain"/>
    <property type="match status" value="1"/>
</dbReference>
<dbReference type="EMBL" id="CP011129">
    <property type="protein sequence ID" value="ALN80980.1"/>
    <property type="molecule type" value="Genomic_DNA"/>
</dbReference>
<dbReference type="GO" id="GO:0043115">
    <property type="term" value="F:precorrin-2 dehydrogenase activity"/>
    <property type="evidence" value="ECO:0007669"/>
    <property type="project" value="UniProtKB-EC"/>
</dbReference>
<dbReference type="NCBIfam" id="TIGR01470">
    <property type="entry name" value="cysG_Nterm"/>
    <property type="match status" value="1"/>
</dbReference>
<feature type="domain" description="Sirohaem synthase dimerisation" evidence="8">
    <location>
        <begin position="150"/>
        <end position="207"/>
    </location>
</feature>
<dbReference type="InterPro" id="IPR036291">
    <property type="entry name" value="NAD(P)-bd_dom_sf"/>
</dbReference>
<reference evidence="10" key="1">
    <citation type="journal article" date="2015" name="BMC Genomics">
        <title>Comparative genomics and metabolic profiling of the genus Lysobacter.</title>
        <authorList>
            <person name="de Bruijn I."/>
            <person name="Cheng X."/>
            <person name="de Jager V."/>
            <person name="Exposito R.G."/>
            <person name="Watrous J."/>
            <person name="Patel N."/>
            <person name="Postma J."/>
            <person name="Dorrestein P.C."/>
            <person name="Kobayashi D."/>
            <person name="Raaijmakers J.M."/>
        </authorList>
    </citation>
    <scope>NUCLEOTIDE SEQUENCE [LARGE SCALE GENOMIC DNA]</scope>
    <source>
        <strain evidence="10">76</strain>
    </source>
</reference>
<dbReference type="Pfam" id="PF10414">
    <property type="entry name" value="CysG_dimeriser"/>
    <property type="match status" value="1"/>
</dbReference>
<keyword evidence="3" id="KW-0560">Oxidoreductase</keyword>
<dbReference type="Gene3D" id="3.30.160.110">
    <property type="entry name" value="Siroheme synthase, domain 2"/>
    <property type="match status" value="1"/>
</dbReference>
<dbReference type="GO" id="GO:0008168">
    <property type="term" value="F:methyltransferase activity"/>
    <property type="evidence" value="ECO:0007669"/>
    <property type="project" value="InterPro"/>
</dbReference>
<feature type="domain" description="Tetrapyrrole methylase" evidence="7">
    <location>
        <begin position="219"/>
        <end position="325"/>
    </location>
</feature>
<dbReference type="STRING" id="84531.LA76x_2850"/>
<evidence type="ECO:0000256" key="4">
    <source>
        <dbReference type="ARBA" id="ARBA00023027"/>
    </source>
</evidence>
<dbReference type="SUPFAM" id="SSF53790">
    <property type="entry name" value="Tetrapyrrole methylase"/>
    <property type="match status" value="1"/>
</dbReference>
<organism evidence="10 11">
    <name type="scientific">Lysobacter antibioticus</name>
    <dbReference type="NCBI Taxonomy" id="84531"/>
    <lineage>
        <taxon>Bacteria</taxon>
        <taxon>Pseudomonadati</taxon>
        <taxon>Pseudomonadota</taxon>
        <taxon>Gammaproteobacteria</taxon>
        <taxon>Lysobacterales</taxon>
        <taxon>Lysobacteraceae</taxon>
        <taxon>Lysobacter</taxon>
    </lineage>
</organism>
<dbReference type="EC" id="1.3.1.76" evidence="2"/>
<dbReference type="InterPro" id="IPR000878">
    <property type="entry name" value="4pyrrol_Mease"/>
</dbReference>
<dbReference type="PANTHER" id="PTHR35330:SF1">
    <property type="entry name" value="SIROHEME BIOSYNTHESIS PROTEIN MET8"/>
    <property type="match status" value="1"/>
</dbReference>
<dbReference type="Proteomes" id="UP000060787">
    <property type="component" value="Chromosome"/>
</dbReference>
<dbReference type="eggNOG" id="COG1648">
    <property type="taxonomic scope" value="Bacteria"/>
</dbReference>
<keyword evidence="11" id="KW-1185">Reference proteome</keyword>
<evidence type="ECO:0000259" key="7">
    <source>
        <dbReference type="Pfam" id="PF00590"/>
    </source>
</evidence>
<name>A0A0S2FBV0_LYSAN</name>
<dbReference type="UniPathway" id="UPA00262">
    <property type="reaction ID" value="UER00222"/>
</dbReference>
<evidence type="ECO:0000256" key="6">
    <source>
        <dbReference type="ARBA" id="ARBA00047561"/>
    </source>
</evidence>
<dbReference type="Gene3D" id="3.40.1010.10">
    <property type="entry name" value="Cobalt-precorrin-4 Transmethylase, Domain 1"/>
    <property type="match status" value="1"/>
</dbReference>
<keyword evidence="4" id="KW-0520">NAD</keyword>
<dbReference type="KEGG" id="lab:LA76x_2850"/>
<feature type="domain" description="Siroheme synthase central" evidence="9">
    <location>
        <begin position="121"/>
        <end position="146"/>
    </location>
</feature>
<dbReference type="PANTHER" id="PTHR35330">
    <property type="entry name" value="SIROHEME BIOSYNTHESIS PROTEIN MET8"/>
    <property type="match status" value="1"/>
</dbReference>
<dbReference type="InterPro" id="IPR028161">
    <property type="entry name" value="Met8-like"/>
</dbReference>
<dbReference type="SUPFAM" id="SSF51735">
    <property type="entry name" value="NAD(P)-binding Rossmann-fold domains"/>
    <property type="match status" value="1"/>
</dbReference>
<evidence type="ECO:0000256" key="2">
    <source>
        <dbReference type="ARBA" id="ARBA00012400"/>
    </source>
</evidence>
<dbReference type="RefSeq" id="WP_057918150.1">
    <property type="nucleotide sequence ID" value="NZ_CP011129.1"/>
</dbReference>
<dbReference type="InterPro" id="IPR035996">
    <property type="entry name" value="4pyrrol_Methylase_sf"/>
</dbReference>
<evidence type="ECO:0000259" key="8">
    <source>
        <dbReference type="Pfam" id="PF10414"/>
    </source>
</evidence>
<gene>
    <name evidence="10" type="ORF">LA76x_2850</name>
</gene>
<dbReference type="InterPro" id="IPR014777">
    <property type="entry name" value="4pyrrole_Mease_sub1"/>
</dbReference>
<dbReference type="eggNOG" id="COG0007">
    <property type="taxonomic scope" value="Bacteria"/>
</dbReference>
<dbReference type="AlphaFoldDB" id="A0A0S2FBV0"/>
<comment type="catalytic activity">
    <reaction evidence="6">
        <text>precorrin-2 + NAD(+) = sirohydrochlorin + NADH + 2 H(+)</text>
        <dbReference type="Rhea" id="RHEA:15613"/>
        <dbReference type="ChEBI" id="CHEBI:15378"/>
        <dbReference type="ChEBI" id="CHEBI:57540"/>
        <dbReference type="ChEBI" id="CHEBI:57945"/>
        <dbReference type="ChEBI" id="CHEBI:58351"/>
        <dbReference type="ChEBI" id="CHEBI:58827"/>
        <dbReference type="EC" id="1.3.1.76"/>
    </reaction>
</comment>
<dbReference type="InterPro" id="IPR019478">
    <property type="entry name" value="Sirohaem_synthase_dimer_dom"/>
</dbReference>
<dbReference type="Pfam" id="PF14824">
    <property type="entry name" value="Sirohm_synth_M"/>
    <property type="match status" value="1"/>
</dbReference>
<evidence type="ECO:0000259" key="9">
    <source>
        <dbReference type="Pfam" id="PF14824"/>
    </source>
</evidence>
<evidence type="ECO:0000313" key="11">
    <source>
        <dbReference type="Proteomes" id="UP000060787"/>
    </source>
</evidence>
<dbReference type="Pfam" id="PF13241">
    <property type="entry name" value="NAD_binding_7"/>
    <property type="match status" value="1"/>
</dbReference>
<accession>A0A0S2FBV0</accession>
<evidence type="ECO:0000256" key="5">
    <source>
        <dbReference type="ARBA" id="ARBA00023244"/>
    </source>
</evidence>
<evidence type="ECO:0000313" key="10">
    <source>
        <dbReference type="EMBL" id="ALN80980.1"/>
    </source>
</evidence>
<protein>
    <recommendedName>
        <fullName evidence="2">precorrin-2 dehydrogenase</fullName>
        <ecNumber evidence="2">1.3.1.76</ecNumber>
    </recommendedName>
</protein>